<proteinExistence type="predicted"/>
<evidence type="ECO:0000259" key="2">
    <source>
        <dbReference type="Pfam" id="PF19780"/>
    </source>
</evidence>
<protein>
    <recommendedName>
        <fullName evidence="2">DUF6265 domain-containing protein</fullName>
    </recommendedName>
</protein>
<evidence type="ECO:0000313" key="4">
    <source>
        <dbReference type="Proteomes" id="UP000030988"/>
    </source>
</evidence>
<keyword evidence="1" id="KW-0732">Signal</keyword>
<dbReference type="STRING" id="1572751.PK98_11665"/>
<evidence type="ECO:0000313" key="3">
    <source>
        <dbReference type="EMBL" id="KHL24622.1"/>
    </source>
</evidence>
<dbReference type="Pfam" id="PF19780">
    <property type="entry name" value="DUF6265"/>
    <property type="match status" value="1"/>
</dbReference>
<sequence length="172" mass="17921">MRLLPATLLLLATLAAGPATAQETRSAPPGHQPPPAQVAQLGWLAGSWVGEGIDGAPASETYSAPAGGIVAGHFVQTDGAGSVAFMEVVQIAQAGESLVYRLKHFGADLTGWEDKEQVVSFPLVAAEDGALYFDGLTLRRDGPDGLLSAVLVRGDDGTTQEYVFRYRRTAGG</sequence>
<dbReference type="OrthoDB" id="7567258at2"/>
<dbReference type="AlphaFoldDB" id="A0A0B2BX98"/>
<dbReference type="Proteomes" id="UP000030988">
    <property type="component" value="Unassembled WGS sequence"/>
</dbReference>
<organism evidence="3 4">
    <name type="scientific">Croceibacterium mercuriale</name>
    <dbReference type="NCBI Taxonomy" id="1572751"/>
    <lineage>
        <taxon>Bacteria</taxon>
        <taxon>Pseudomonadati</taxon>
        <taxon>Pseudomonadota</taxon>
        <taxon>Alphaproteobacteria</taxon>
        <taxon>Sphingomonadales</taxon>
        <taxon>Erythrobacteraceae</taxon>
        <taxon>Croceibacterium</taxon>
    </lineage>
</organism>
<name>A0A0B2BX98_9SPHN</name>
<dbReference type="EMBL" id="JTDN01000002">
    <property type="protein sequence ID" value="KHL24622.1"/>
    <property type="molecule type" value="Genomic_DNA"/>
</dbReference>
<dbReference type="InterPro" id="IPR046232">
    <property type="entry name" value="DUF6265"/>
</dbReference>
<reference evidence="3 4" key="1">
    <citation type="submission" date="2014-11" db="EMBL/GenBank/DDBJ databases">
        <title>Draft genome sequence of Kirrobacter mercurialis.</title>
        <authorList>
            <person name="Coil D.A."/>
            <person name="Eisen J.A."/>
        </authorList>
    </citation>
    <scope>NUCLEOTIDE SEQUENCE [LARGE SCALE GENOMIC DNA]</scope>
    <source>
        <strain evidence="3 4">Coronado</strain>
    </source>
</reference>
<keyword evidence="4" id="KW-1185">Reference proteome</keyword>
<feature type="chain" id="PRO_5002068803" description="DUF6265 domain-containing protein" evidence="1">
    <location>
        <begin position="22"/>
        <end position="172"/>
    </location>
</feature>
<feature type="domain" description="DUF6265" evidence="2">
    <location>
        <begin position="43"/>
        <end position="149"/>
    </location>
</feature>
<accession>A0A0B2BX98</accession>
<gene>
    <name evidence="3" type="ORF">PK98_11665</name>
</gene>
<evidence type="ECO:0000256" key="1">
    <source>
        <dbReference type="SAM" id="SignalP"/>
    </source>
</evidence>
<comment type="caution">
    <text evidence="3">The sequence shown here is derived from an EMBL/GenBank/DDBJ whole genome shotgun (WGS) entry which is preliminary data.</text>
</comment>
<dbReference type="RefSeq" id="WP_039097074.1">
    <property type="nucleotide sequence ID" value="NZ_JTDN01000002.1"/>
</dbReference>
<feature type="signal peptide" evidence="1">
    <location>
        <begin position="1"/>
        <end position="21"/>
    </location>
</feature>